<reference evidence="2" key="1">
    <citation type="journal article" date="2020" name="BMC Genomics">
        <title>Correction to: Identification and distribution of gene clusters required for synthesis of sphingolipid metabolism inhibitors in diverse species of the filamentous fungus Fusarium.</title>
        <authorList>
            <person name="Kim H.S."/>
            <person name="Lohmar J.M."/>
            <person name="Busman M."/>
            <person name="Brown D.W."/>
            <person name="Naumann T.A."/>
            <person name="Divon H.H."/>
            <person name="Lysoe E."/>
            <person name="Uhlig S."/>
            <person name="Proctor R.H."/>
        </authorList>
    </citation>
    <scope>NUCLEOTIDE SEQUENCE</scope>
    <source>
        <strain evidence="2">NRRL 20472</strain>
    </source>
</reference>
<proteinExistence type="predicted"/>
<name>A0A8H4TIA3_9HYPO</name>
<dbReference type="PANTHER" id="PTHR35910:SF1">
    <property type="entry name" value="2EXR DOMAIN-CONTAINING PROTEIN"/>
    <property type="match status" value="1"/>
</dbReference>
<comment type="caution">
    <text evidence="2">The sequence shown here is derived from an EMBL/GenBank/DDBJ whole genome shotgun (WGS) entry which is preliminary data.</text>
</comment>
<dbReference type="Proteomes" id="UP000622797">
    <property type="component" value="Unassembled WGS sequence"/>
</dbReference>
<accession>A0A8H4TIA3</accession>
<keyword evidence="3" id="KW-1185">Reference proteome</keyword>
<dbReference type="EMBL" id="JABEXW010000689">
    <property type="protein sequence ID" value="KAF4958510.1"/>
    <property type="molecule type" value="Genomic_DNA"/>
</dbReference>
<dbReference type="AlphaFoldDB" id="A0A8H4TIA3"/>
<dbReference type="OrthoDB" id="3596450at2759"/>
<feature type="domain" description="2EXR" evidence="1">
    <location>
        <begin position="6"/>
        <end position="104"/>
    </location>
</feature>
<organism evidence="2 3">
    <name type="scientific">Fusarium sarcochroum</name>
    <dbReference type="NCBI Taxonomy" id="1208366"/>
    <lineage>
        <taxon>Eukaryota</taxon>
        <taxon>Fungi</taxon>
        <taxon>Dikarya</taxon>
        <taxon>Ascomycota</taxon>
        <taxon>Pezizomycotina</taxon>
        <taxon>Sordariomycetes</taxon>
        <taxon>Hypocreomycetidae</taxon>
        <taxon>Hypocreales</taxon>
        <taxon>Nectriaceae</taxon>
        <taxon>Fusarium</taxon>
        <taxon>Fusarium lateritium species complex</taxon>
    </lineage>
</organism>
<evidence type="ECO:0000313" key="3">
    <source>
        <dbReference type="Proteomes" id="UP000622797"/>
    </source>
</evidence>
<dbReference type="Pfam" id="PF20150">
    <property type="entry name" value="2EXR"/>
    <property type="match status" value="1"/>
</dbReference>
<reference evidence="2" key="2">
    <citation type="submission" date="2020-05" db="EMBL/GenBank/DDBJ databases">
        <authorList>
            <person name="Kim H.-S."/>
            <person name="Proctor R.H."/>
            <person name="Brown D.W."/>
        </authorList>
    </citation>
    <scope>NUCLEOTIDE SEQUENCE</scope>
    <source>
        <strain evidence="2">NRRL 20472</strain>
    </source>
</reference>
<evidence type="ECO:0000313" key="2">
    <source>
        <dbReference type="EMBL" id="KAF4958510.1"/>
    </source>
</evidence>
<protein>
    <recommendedName>
        <fullName evidence="1">2EXR domain-containing protein</fullName>
    </recommendedName>
</protein>
<dbReference type="PANTHER" id="PTHR35910">
    <property type="entry name" value="2EXR DOMAIN-CONTAINING PROTEIN"/>
    <property type="match status" value="1"/>
</dbReference>
<sequence length="343" mass="40271">MAPSTFHLFSSLPCELRLLIWEQAIRPSKGKHGLHYFSISATRDLPDTKNNSVLLLGPYRPLRPFVASVPARTDSPNPRSAYLWDAGVWTACKESRAVIMKHFQIDHWTSQRGDIEPCDPHGHPSDLKSYKFHCETYSGYPVTTTIQENDNWQLVARLFDDMFCFRSNDWKAFTLAWRRCGTGFWLRSLTVKHIALEFDRSWNVDVTEWTSSPDVYSYKTSPRSFIVELIRDVARFDMHFQIWLIDLDSQWRAEHAELGQRDTFYDCQQEFVEVHSSYRDNTKRLGEDATALDFIWHLAKFDDEFSEIYMPGYTIQVPRSGDDWFYAHRFIKVLAPKENFIQL</sequence>
<evidence type="ECO:0000259" key="1">
    <source>
        <dbReference type="Pfam" id="PF20150"/>
    </source>
</evidence>
<dbReference type="InterPro" id="IPR045518">
    <property type="entry name" value="2EXR"/>
</dbReference>
<gene>
    <name evidence="2" type="ORF">FSARC_11011</name>
</gene>